<dbReference type="EMBL" id="JAWZSR010000001">
    <property type="protein sequence ID" value="MDX8044914.1"/>
    <property type="molecule type" value="Genomic_DNA"/>
</dbReference>
<name>A0ACC6M1V1_9BACI</name>
<accession>A0ACC6M1V1</accession>
<protein>
    <submittedName>
        <fullName evidence="1">SepM family pheromone-processing serine protease</fullName>
        <ecNumber evidence="1">3.4.21.-</ecNumber>
    </submittedName>
</protein>
<sequence>MFKNQRTSRLLGFIAGIVIIAALFSYQLPYYIHKPGHADSLTGVIEVEGATESEGDMHLVTIQSGRATPFQYLLASLRDYEDIVPVEDVLLEGMTDQQYREMQLMMMESSQEASTVVAYEAAGKDIDISYNGVYVVSVVDGMPADGVLQSADEIVEIDGQQINEADDLIDYVSSKQAGDTISLTVNREEETLHKEITLESLEELDGSVGMGIQLVTNRKVTVSPEVTFSSGGIGGPSAGLMFSLDIYNQLTDEDLTHGLQVVGTGEIDYQGNVGRIGGIDKKVVAADRDGCDIFFAPNENGREDSNYQIAKQTAEDIGTDMKIVPVDTFSDALEYLENVQG</sequence>
<dbReference type="Proteomes" id="UP001277972">
    <property type="component" value="Unassembled WGS sequence"/>
</dbReference>
<organism evidence="1 2">
    <name type="scientific">Gracilibacillus pellucidus</name>
    <dbReference type="NCBI Taxonomy" id="3095368"/>
    <lineage>
        <taxon>Bacteria</taxon>
        <taxon>Bacillati</taxon>
        <taxon>Bacillota</taxon>
        <taxon>Bacilli</taxon>
        <taxon>Bacillales</taxon>
        <taxon>Bacillaceae</taxon>
        <taxon>Gracilibacillus</taxon>
    </lineage>
</organism>
<reference evidence="1" key="1">
    <citation type="submission" date="2023-11" db="EMBL/GenBank/DDBJ databases">
        <title>Gracilibacillus pellucida a moderately halophilic bacterium isolated from saline soil in Xinjiang province.</title>
        <authorList>
            <person name="Zhang Z."/>
            <person name="Tan F."/>
            <person name="Wang Y."/>
            <person name="Xia M."/>
        </authorList>
    </citation>
    <scope>NUCLEOTIDE SEQUENCE</scope>
    <source>
        <strain evidence="1">S3-1-1</strain>
    </source>
</reference>
<keyword evidence="1" id="KW-0378">Hydrolase</keyword>
<evidence type="ECO:0000313" key="2">
    <source>
        <dbReference type="Proteomes" id="UP001277972"/>
    </source>
</evidence>
<keyword evidence="1" id="KW-0645">Protease</keyword>
<proteinExistence type="predicted"/>
<keyword evidence="2" id="KW-1185">Reference proteome</keyword>
<dbReference type="EC" id="3.4.21.-" evidence="1"/>
<comment type="caution">
    <text evidence="1">The sequence shown here is derived from an EMBL/GenBank/DDBJ whole genome shotgun (WGS) entry which is preliminary data.</text>
</comment>
<gene>
    <name evidence="1" type="ORF">SH601_02845</name>
</gene>
<evidence type="ECO:0000313" key="1">
    <source>
        <dbReference type="EMBL" id="MDX8044914.1"/>
    </source>
</evidence>